<evidence type="ECO:0000256" key="2">
    <source>
        <dbReference type="ARBA" id="ARBA00022723"/>
    </source>
</evidence>
<evidence type="ECO:0000256" key="9">
    <source>
        <dbReference type="SAM" id="MobiDB-lite"/>
    </source>
</evidence>
<dbReference type="GO" id="GO:0003906">
    <property type="term" value="F:DNA-(apurinic or apyrimidinic site) endonuclease activity"/>
    <property type="evidence" value="ECO:0007669"/>
    <property type="project" value="TreeGrafter"/>
</dbReference>
<name>A0A7J7IF57_9RHOD</name>
<feature type="binding site" evidence="6">
    <location>
        <position position="88"/>
    </location>
    <ligand>
        <name>Mg(2+)</name>
        <dbReference type="ChEBI" id="CHEBI:18420"/>
        <label>1</label>
    </ligand>
</feature>
<dbReference type="NCBIfam" id="TIGR00633">
    <property type="entry name" value="xth"/>
    <property type="match status" value="1"/>
</dbReference>
<comment type="cofactor">
    <cofactor evidence="6 8">
        <name>Mg(2+)</name>
        <dbReference type="ChEBI" id="CHEBI:18420"/>
    </cofactor>
    <cofactor evidence="6 8">
        <name>Mn(2+)</name>
        <dbReference type="ChEBI" id="CHEBI:29035"/>
    </cofactor>
    <text evidence="6 8">Probably binds two magnesium or manganese ions per subunit.</text>
</comment>
<keyword evidence="8" id="KW-0234">DNA repair</keyword>
<feature type="site" description="Interaction with DNA substrate" evidence="7">
    <location>
        <position position="361"/>
    </location>
</feature>
<dbReference type="CDD" id="cd09087">
    <property type="entry name" value="Ape1-like_AP-endo"/>
    <property type="match status" value="1"/>
</dbReference>
<dbReference type="SUPFAM" id="SSF56219">
    <property type="entry name" value="DNase I-like"/>
    <property type="match status" value="1"/>
</dbReference>
<dbReference type="GO" id="GO:0005634">
    <property type="term" value="C:nucleus"/>
    <property type="evidence" value="ECO:0007669"/>
    <property type="project" value="TreeGrafter"/>
</dbReference>
<keyword evidence="12" id="KW-1185">Reference proteome</keyword>
<feature type="site" description="Important for catalytic activity" evidence="7">
    <location>
        <position position="317"/>
    </location>
</feature>
<proteinExistence type="inferred from homology"/>
<feature type="binding site" evidence="6">
    <location>
        <position position="119"/>
    </location>
    <ligand>
        <name>Mg(2+)</name>
        <dbReference type="ChEBI" id="CHEBI:18420"/>
        <label>1</label>
    </ligand>
</feature>
<dbReference type="GO" id="GO:0016829">
    <property type="term" value="F:lyase activity"/>
    <property type="evidence" value="ECO:0007669"/>
    <property type="project" value="UniProtKB-KW"/>
</dbReference>
<feature type="domain" description="Endonuclease/exonuclease/phosphatase" evidence="10">
    <location>
        <begin position="85"/>
        <end position="361"/>
    </location>
</feature>
<feature type="active site" description="Proton acceptor" evidence="5">
    <location>
        <position position="361"/>
    </location>
</feature>
<protein>
    <recommendedName>
        <fullName evidence="8">DNA-(apurinic or apyrimidinic site) endonuclease</fullName>
        <ecNumber evidence="8">3.1.-.-</ecNumber>
    </recommendedName>
</protein>
<dbReference type="Pfam" id="PF03372">
    <property type="entry name" value="Exo_endo_phos"/>
    <property type="match status" value="1"/>
</dbReference>
<dbReference type="GO" id="GO:0046872">
    <property type="term" value="F:metal ion binding"/>
    <property type="evidence" value="ECO:0007669"/>
    <property type="project" value="UniProtKB-KW"/>
</dbReference>
<dbReference type="InterPro" id="IPR004808">
    <property type="entry name" value="AP_endonuc_1"/>
</dbReference>
<keyword evidence="8" id="KW-0227">DNA damage</keyword>
<gene>
    <name evidence="11" type="primary">APEX1_2</name>
    <name evidence="11" type="ORF">F1559_002545</name>
</gene>
<evidence type="ECO:0000256" key="8">
    <source>
        <dbReference type="RuleBase" id="RU362131"/>
    </source>
</evidence>
<dbReference type="EC" id="3.1.-.-" evidence="8"/>
<evidence type="ECO:0000259" key="10">
    <source>
        <dbReference type="Pfam" id="PF03372"/>
    </source>
</evidence>
<keyword evidence="3" id="KW-0378">Hydrolase</keyword>
<accession>A0A7J7IF57</accession>
<dbReference type="AlphaFoldDB" id="A0A7J7IF57"/>
<evidence type="ECO:0000256" key="6">
    <source>
        <dbReference type="PIRSR" id="PIRSR604808-2"/>
    </source>
</evidence>
<keyword evidence="4 6" id="KW-0460">Magnesium</keyword>
<feature type="binding site" evidence="6">
    <location>
        <position position="360"/>
    </location>
    <ligand>
        <name>Mg(2+)</name>
        <dbReference type="ChEBI" id="CHEBI:18420"/>
        <label>1</label>
    </ligand>
</feature>
<keyword evidence="11" id="KW-0456">Lyase</keyword>
<feature type="binding site" evidence="6">
    <location>
        <position position="246"/>
    </location>
    <ligand>
        <name>Mg(2+)</name>
        <dbReference type="ChEBI" id="CHEBI:18420"/>
        <label>1</label>
    </ligand>
</feature>
<comment type="caution">
    <text evidence="11">The sequence shown here is derived from an EMBL/GenBank/DDBJ whole genome shotgun (WGS) entry which is preliminary data.</text>
</comment>
<dbReference type="GO" id="GO:0008081">
    <property type="term" value="F:phosphoric diester hydrolase activity"/>
    <property type="evidence" value="ECO:0007669"/>
    <property type="project" value="TreeGrafter"/>
</dbReference>
<keyword evidence="2 6" id="KW-0479">Metal-binding</keyword>
<comment type="similarity">
    <text evidence="1 8">Belongs to the DNA repair enzymes AP/ExoA family.</text>
</comment>
<keyword evidence="6" id="KW-0464">Manganese</keyword>
<organism evidence="11 12">
    <name type="scientific">Cyanidiococcus yangmingshanensis</name>
    <dbReference type="NCBI Taxonomy" id="2690220"/>
    <lineage>
        <taxon>Eukaryota</taxon>
        <taxon>Rhodophyta</taxon>
        <taxon>Bangiophyceae</taxon>
        <taxon>Cyanidiales</taxon>
        <taxon>Cyanidiaceae</taxon>
        <taxon>Cyanidiococcus</taxon>
    </lineage>
</organism>
<evidence type="ECO:0000256" key="7">
    <source>
        <dbReference type="PIRSR" id="PIRSR604808-3"/>
    </source>
</evidence>
<feature type="region of interest" description="Disordered" evidence="9">
    <location>
        <begin position="17"/>
        <end position="56"/>
    </location>
</feature>
<reference evidence="11 12" key="1">
    <citation type="journal article" date="2020" name="J. Phycol.">
        <title>Comparative genome analysis reveals Cyanidiococcus gen. nov., a new extremophilic red algal genus sister to Cyanidioschyzon (Cyanidioschyzonaceae, Rhodophyta).</title>
        <authorList>
            <person name="Liu S.-L."/>
            <person name="Chiang Y.-R."/>
            <person name="Yoon H.S."/>
            <person name="Fu H.-Y."/>
        </authorList>
    </citation>
    <scope>NUCLEOTIDE SEQUENCE [LARGE SCALE GENOMIC DNA]</scope>
    <source>
        <strain evidence="11 12">THAL066</strain>
    </source>
</reference>
<evidence type="ECO:0000256" key="4">
    <source>
        <dbReference type="ARBA" id="ARBA00022842"/>
    </source>
</evidence>
<evidence type="ECO:0000256" key="5">
    <source>
        <dbReference type="PIRSR" id="PIRSR604808-1"/>
    </source>
</evidence>
<evidence type="ECO:0000256" key="3">
    <source>
        <dbReference type="ARBA" id="ARBA00022801"/>
    </source>
</evidence>
<feature type="compositionally biased region" description="Basic and acidic residues" evidence="9">
    <location>
        <begin position="42"/>
        <end position="56"/>
    </location>
</feature>
<feature type="binding site" evidence="6">
    <location>
        <position position="244"/>
    </location>
    <ligand>
        <name>Mg(2+)</name>
        <dbReference type="ChEBI" id="CHEBI:18420"/>
        <label>1</label>
    </ligand>
</feature>
<feature type="active site" description="Proton donor/acceptor" evidence="5">
    <location>
        <position position="244"/>
    </location>
</feature>
<feature type="active site" evidence="5">
    <location>
        <position position="202"/>
    </location>
</feature>
<dbReference type="EMBL" id="VWRR01000013">
    <property type="protein sequence ID" value="KAF6001735.1"/>
    <property type="molecule type" value="Genomic_DNA"/>
</dbReference>
<evidence type="ECO:0000313" key="11">
    <source>
        <dbReference type="EMBL" id="KAF6001735.1"/>
    </source>
</evidence>
<dbReference type="OrthoDB" id="498125at2759"/>
<feature type="site" description="Transition state stabilizer" evidence="7">
    <location>
        <position position="246"/>
    </location>
</feature>
<dbReference type="GO" id="GO:0006284">
    <property type="term" value="P:base-excision repair"/>
    <property type="evidence" value="ECO:0007669"/>
    <property type="project" value="TreeGrafter"/>
</dbReference>
<evidence type="ECO:0000256" key="1">
    <source>
        <dbReference type="ARBA" id="ARBA00007092"/>
    </source>
</evidence>
<feature type="binding site" evidence="6">
    <location>
        <position position="361"/>
    </location>
    <ligand>
        <name>Mg(2+)</name>
        <dbReference type="ChEBI" id="CHEBI:18420"/>
        <label>1</label>
    </ligand>
</feature>
<evidence type="ECO:0000313" key="12">
    <source>
        <dbReference type="Proteomes" id="UP000530660"/>
    </source>
</evidence>
<dbReference type="PANTHER" id="PTHR22748:SF6">
    <property type="entry name" value="DNA-(APURINIC OR APYRIMIDINIC SITE) ENDONUCLEASE"/>
    <property type="match status" value="1"/>
</dbReference>
<dbReference type="PROSITE" id="PS51435">
    <property type="entry name" value="AP_NUCLEASE_F1_4"/>
    <property type="match status" value="1"/>
</dbReference>
<dbReference type="InterPro" id="IPR036691">
    <property type="entry name" value="Endo/exonu/phosph_ase_sf"/>
</dbReference>
<dbReference type="Gene3D" id="3.60.10.10">
    <property type="entry name" value="Endonuclease/exonuclease/phosphatase"/>
    <property type="match status" value="1"/>
</dbReference>
<dbReference type="PANTHER" id="PTHR22748">
    <property type="entry name" value="AP ENDONUCLEASE"/>
    <property type="match status" value="1"/>
</dbReference>
<dbReference type="GO" id="GO:0008311">
    <property type="term" value="F:double-stranded DNA 3'-5' DNA exonuclease activity"/>
    <property type="evidence" value="ECO:0007669"/>
    <property type="project" value="TreeGrafter"/>
</dbReference>
<dbReference type="Proteomes" id="UP000530660">
    <property type="component" value="Unassembled WGS sequence"/>
</dbReference>
<sequence>MRSQTWSTRRWSLVAALMKPQRRGRSQEEESPPTTKKSRFNLRNEKEAKGKSKKTTEEGIAVDLPISVSGRPWGAPPDPQVAKLVSYNVSSLRSALGKSKQLIDAFINFECPDLLAVQEIKLSEPIPEDIKAALQEHYETCLFHPCRSKRGYSGTAIFLRKASRLGEPLRTQHGFDSEVNVEDSEGRVIIIEFASCIVCAMYVPNSGAGLKRLEYRIQVWDEAVRVQLNRLQQQSQKPVIWCGDLNCAHQEIDIWNPEGNRRSAGFTDEERASFSQTLRECALLDTFRWLHPSVRAYSYIGHRHVQNYLQNRGWRLDYFCCSANAASRIVDSYMRFDIEIHARAYQQREVERHQVRRLSDHCPVVFLFRVG</sequence>
<dbReference type="InterPro" id="IPR005135">
    <property type="entry name" value="Endo/exonuclease/phosphatase"/>
</dbReference>